<name>A0A382ILV3_9ZZZZ</name>
<accession>A0A382ILV3</accession>
<keyword evidence="1" id="KW-0472">Membrane</keyword>
<feature type="transmembrane region" description="Helical" evidence="1">
    <location>
        <begin position="7"/>
        <end position="28"/>
    </location>
</feature>
<protein>
    <submittedName>
        <fullName evidence="2">Uncharacterized protein</fullName>
    </submittedName>
</protein>
<evidence type="ECO:0000313" key="2">
    <source>
        <dbReference type="EMBL" id="SVC00558.1"/>
    </source>
</evidence>
<organism evidence="2">
    <name type="scientific">marine metagenome</name>
    <dbReference type="NCBI Taxonomy" id="408172"/>
    <lineage>
        <taxon>unclassified sequences</taxon>
        <taxon>metagenomes</taxon>
        <taxon>ecological metagenomes</taxon>
    </lineage>
</organism>
<sequence length="82" mass="9156">MKRISNFILLLFGVNGVICVLTTILGLLTDKRMLGTLNISYISGLNKFLWNIQFFSFWILALGIVVGAFIGILITLFKSESN</sequence>
<dbReference type="AlphaFoldDB" id="A0A382ILV3"/>
<evidence type="ECO:0000256" key="1">
    <source>
        <dbReference type="SAM" id="Phobius"/>
    </source>
</evidence>
<feature type="transmembrane region" description="Helical" evidence="1">
    <location>
        <begin position="48"/>
        <end position="77"/>
    </location>
</feature>
<keyword evidence="1" id="KW-1133">Transmembrane helix</keyword>
<dbReference type="EMBL" id="UINC01068161">
    <property type="protein sequence ID" value="SVC00558.1"/>
    <property type="molecule type" value="Genomic_DNA"/>
</dbReference>
<gene>
    <name evidence="2" type="ORF">METZ01_LOCUS253412</name>
</gene>
<proteinExistence type="predicted"/>
<keyword evidence="1" id="KW-0812">Transmembrane</keyword>
<reference evidence="2" key="1">
    <citation type="submission" date="2018-05" db="EMBL/GenBank/DDBJ databases">
        <authorList>
            <person name="Lanie J.A."/>
            <person name="Ng W.-L."/>
            <person name="Kazmierczak K.M."/>
            <person name="Andrzejewski T.M."/>
            <person name="Davidsen T.M."/>
            <person name="Wayne K.J."/>
            <person name="Tettelin H."/>
            <person name="Glass J.I."/>
            <person name="Rusch D."/>
            <person name="Podicherti R."/>
            <person name="Tsui H.-C.T."/>
            <person name="Winkler M.E."/>
        </authorList>
    </citation>
    <scope>NUCLEOTIDE SEQUENCE</scope>
</reference>